<keyword evidence="2" id="KW-0732">Signal</keyword>
<keyword evidence="4" id="KW-1185">Reference proteome</keyword>
<accession>A0AAN9QCZ8</accession>
<sequence length="97" mass="10979">MAASRFVLLCFIFAFAVPCFGRAIPTDKNNPLPPSIEQHHRLLDEEDRVMHPIQQHVKFSENSEVKVEDLDIDYAGSHTHPCPPEHCPPNQNPPTIV</sequence>
<feature type="signal peptide" evidence="2">
    <location>
        <begin position="1"/>
        <end position="21"/>
    </location>
</feature>
<comment type="caution">
    <text evidence="3">The sequence shown here is derived from an EMBL/GenBank/DDBJ whole genome shotgun (WGS) entry which is preliminary data.</text>
</comment>
<protein>
    <recommendedName>
        <fullName evidence="5">Transmembrane protein</fullName>
    </recommendedName>
</protein>
<evidence type="ECO:0000313" key="3">
    <source>
        <dbReference type="EMBL" id="KAK7333215.1"/>
    </source>
</evidence>
<evidence type="ECO:0000256" key="2">
    <source>
        <dbReference type="SAM" id="SignalP"/>
    </source>
</evidence>
<gene>
    <name evidence="3" type="ORF">VNO80_29980</name>
</gene>
<feature type="chain" id="PRO_5042897749" description="Transmembrane protein" evidence="2">
    <location>
        <begin position="22"/>
        <end position="97"/>
    </location>
</feature>
<name>A0AAN9QCZ8_PHACN</name>
<evidence type="ECO:0008006" key="5">
    <source>
        <dbReference type="Google" id="ProtNLM"/>
    </source>
</evidence>
<dbReference type="AlphaFoldDB" id="A0AAN9QCZ8"/>
<feature type="region of interest" description="Disordered" evidence="1">
    <location>
        <begin position="78"/>
        <end position="97"/>
    </location>
</feature>
<reference evidence="3 4" key="1">
    <citation type="submission" date="2024-01" db="EMBL/GenBank/DDBJ databases">
        <title>The genomes of 5 underutilized Papilionoideae crops provide insights into root nodulation and disease resistanc.</title>
        <authorList>
            <person name="Jiang F."/>
        </authorList>
    </citation>
    <scope>NUCLEOTIDE SEQUENCE [LARGE SCALE GENOMIC DNA]</scope>
    <source>
        <strain evidence="3">JINMINGXINNONG_FW02</strain>
        <tissue evidence="3">Leaves</tissue>
    </source>
</reference>
<dbReference type="EMBL" id="JAYMYR010000011">
    <property type="protein sequence ID" value="KAK7333215.1"/>
    <property type="molecule type" value="Genomic_DNA"/>
</dbReference>
<proteinExistence type="predicted"/>
<evidence type="ECO:0000313" key="4">
    <source>
        <dbReference type="Proteomes" id="UP001374584"/>
    </source>
</evidence>
<feature type="compositionally biased region" description="Pro residues" evidence="1">
    <location>
        <begin position="81"/>
        <end position="97"/>
    </location>
</feature>
<dbReference type="Proteomes" id="UP001374584">
    <property type="component" value="Unassembled WGS sequence"/>
</dbReference>
<evidence type="ECO:0000256" key="1">
    <source>
        <dbReference type="SAM" id="MobiDB-lite"/>
    </source>
</evidence>
<organism evidence="3 4">
    <name type="scientific">Phaseolus coccineus</name>
    <name type="common">Scarlet runner bean</name>
    <name type="synonym">Phaseolus multiflorus</name>
    <dbReference type="NCBI Taxonomy" id="3886"/>
    <lineage>
        <taxon>Eukaryota</taxon>
        <taxon>Viridiplantae</taxon>
        <taxon>Streptophyta</taxon>
        <taxon>Embryophyta</taxon>
        <taxon>Tracheophyta</taxon>
        <taxon>Spermatophyta</taxon>
        <taxon>Magnoliopsida</taxon>
        <taxon>eudicotyledons</taxon>
        <taxon>Gunneridae</taxon>
        <taxon>Pentapetalae</taxon>
        <taxon>rosids</taxon>
        <taxon>fabids</taxon>
        <taxon>Fabales</taxon>
        <taxon>Fabaceae</taxon>
        <taxon>Papilionoideae</taxon>
        <taxon>50 kb inversion clade</taxon>
        <taxon>NPAAA clade</taxon>
        <taxon>indigoferoid/millettioid clade</taxon>
        <taxon>Phaseoleae</taxon>
        <taxon>Phaseolus</taxon>
    </lineage>
</organism>